<gene>
    <name evidence="1" type="ORF">Patl1_32333</name>
</gene>
<sequence length="171" mass="19008">METSISKPHAVLISNLGLGHLIPVLEPRKRLVTLHNFEVTIFVASQTSVAESKMIQAAMSPKLCQLIEIPPPDISHLLGPDTVLVTILAIMIHESKSALRAAISTLKSRPTAMIFDLFRAESFKIADELEIPNYYFVASHAWFLALTVYTPILNKLVQGQYVDQTELETVK</sequence>
<comment type="caution">
    <text evidence="1">The sequence shown here is derived from an EMBL/GenBank/DDBJ whole genome shotgun (WGS) entry which is preliminary data.</text>
</comment>
<dbReference type="EMBL" id="CM047905">
    <property type="protein sequence ID" value="KAJ0089205.1"/>
    <property type="molecule type" value="Genomic_DNA"/>
</dbReference>
<reference evidence="2" key="1">
    <citation type="journal article" date="2023" name="G3 (Bethesda)">
        <title>Genome assembly and association tests identify interacting loci associated with vigor, precocity, and sex in interspecific pistachio rootstocks.</title>
        <authorList>
            <person name="Palmer W."/>
            <person name="Jacygrad E."/>
            <person name="Sagayaradj S."/>
            <person name="Cavanaugh K."/>
            <person name="Han R."/>
            <person name="Bertier L."/>
            <person name="Beede B."/>
            <person name="Kafkas S."/>
            <person name="Golino D."/>
            <person name="Preece J."/>
            <person name="Michelmore R."/>
        </authorList>
    </citation>
    <scope>NUCLEOTIDE SEQUENCE [LARGE SCALE GENOMIC DNA]</scope>
</reference>
<accession>A0ACC1ARJ1</accession>
<protein>
    <submittedName>
        <fullName evidence="1">Uncharacterized protein</fullName>
    </submittedName>
</protein>
<evidence type="ECO:0000313" key="2">
    <source>
        <dbReference type="Proteomes" id="UP001164250"/>
    </source>
</evidence>
<name>A0ACC1ARJ1_9ROSI</name>
<organism evidence="1 2">
    <name type="scientific">Pistacia atlantica</name>
    <dbReference type="NCBI Taxonomy" id="434234"/>
    <lineage>
        <taxon>Eukaryota</taxon>
        <taxon>Viridiplantae</taxon>
        <taxon>Streptophyta</taxon>
        <taxon>Embryophyta</taxon>
        <taxon>Tracheophyta</taxon>
        <taxon>Spermatophyta</taxon>
        <taxon>Magnoliopsida</taxon>
        <taxon>eudicotyledons</taxon>
        <taxon>Gunneridae</taxon>
        <taxon>Pentapetalae</taxon>
        <taxon>rosids</taxon>
        <taxon>malvids</taxon>
        <taxon>Sapindales</taxon>
        <taxon>Anacardiaceae</taxon>
        <taxon>Pistacia</taxon>
    </lineage>
</organism>
<evidence type="ECO:0000313" key="1">
    <source>
        <dbReference type="EMBL" id="KAJ0089205.1"/>
    </source>
</evidence>
<keyword evidence="2" id="KW-1185">Reference proteome</keyword>
<dbReference type="Proteomes" id="UP001164250">
    <property type="component" value="Chromosome 9"/>
</dbReference>
<proteinExistence type="predicted"/>